<evidence type="ECO:0000256" key="5">
    <source>
        <dbReference type="SAM" id="MobiDB-lite"/>
    </source>
</evidence>
<organism evidence="6 7">
    <name type="scientific">Heterodera schachtii</name>
    <name type="common">Sugarbeet cyst nematode worm</name>
    <name type="synonym">Tylenchus schachtii</name>
    <dbReference type="NCBI Taxonomy" id="97005"/>
    <lineage>
        <taxon>Eukaryota</taxon>
        <taxon>Metazoa</taxon>
        <taxon>Ecdysozoa</taxon>
        <taxon>Nematoda</taxon>
        <taxon>Chromadorea</taxon>
        <taxon>Rhabditida</taxon>
        <taxon>Tylenchina</taxon>
        <taxon>Tylenchomorpha</taxon>
        <taxon>Tylenchoidea</taxon>
        <taxon>Heteroderidae</taxon>
        <taxon>Heteroderinae</taxon>
        <taxon>Heterodera</taxon>
    </lineage>
</organism>
<accession>A0ABD2KGU6</accession>
<protein>
    <recommendedName>
        <fullName evidence="4">Kinase</fullName>
        <ecNumber evidence="4">2.7.-.-</ecNumber>
    </recommendedName>
</protein>
<dbReference type="EC" id="2.7.-.-" evidence="4"/>
<evidence type="ECO:0000256" key="2">
    <source>
        <dbReference type="ARBA" id="ARBA00022679"/>
    </source>
</evidence>
<dbReference type="AlphaFoldDB" id="A0ABD2KGU6"/>
<keyword evidence="7" id="KW-1185">Reference proteome</keyword>
<comment type="similarity">
    <text evidence="1 4">Belongs to the inositol phosphokinase (IPK) family.</text>
</comment>
<keyword evidence="3 4" id="KW-0418">Kinase</keyword>
<evidence type="ECO:0000256" key="3">
    <source>
        <dbReference type="ARBA" id="ARBA00022777"/>
    </source>
</evidence>
<feature type="region of interest" description="Disordered" evidence="5">
    <location>
        <begin position="1"/>
        <end position="22"/>
    </location>
</feature>
<evidence type="ECO:0000313" key="7">
    <source>
        <dbReference type="Proteomes" id="UP001620645"/>
    </source>
</evidence>
<dbReference type="InterPro" id="IPR038286">
    <property type="entry name" value="IPK_sf"/>
</dbReference>
<evidence type="ECO:0000313" key="6">
    <source>
        <dbReference type="EMBL" id="KAL3102150.1"/>
    </source>
</evidence>
<dbReference type="SUPFAM" id="SSF56104">
    <property type="entry name" value="SAICAR synthase-like"/>
    <property type="match status" value="1"/>
</dbReference>
<dbReference type="PANTHER" id="PTHR12400">
    <property type="entry name" value="INOSITOL POLYPHOSPHATE KINASE"/>
    <property type="match status" value="1"/>
</dbReference>
<name>A0ABD2KGU6_HETSC</name>
<sequence>MDRSKTNEREETTNKGRRERQSLADISQEVISQILRLFPFSSSSSLRVPFSPFSSSLLFRAKSTSSVQQLKKQQNIPSQSLYRAVINDNANVQIMDRIRRVASNLSLTAKGQRERRQNLALLWGRGEAKKATNEEQKERTKEEEEGALSKLCKMSVDTMAITALPLDCWLKERLKNWVQLSGHEGTIVPASNHTLWKKQPRGSRAEAHAYEEIMRDSELRGITPKFYKEIAHNNETFIEIQDLLAQFPNTKRRAIMDIKVGTRTFMESEVINDTKRVDLYQKMITLAPDEPTEKERTEGKVTKLRYMQFRERESSSASLGFRIEAAQLPGRKLQKNFKKVKSRQKVQQTLEEFFGGSACHFRPQLNDRLRQIRRAVERSEFFQTHEVIGSSLLIIYDEKRIGAWLIDFAKCTRTEEGQTLTHRTPWKIGNHEDGWLTGLDNLIGVLGQKREER</sequence>
<keyword evidence="2 4" id="KW-0808">Transferase</keyword>
<dbReference type="Gene3D" id="3.30.470.160">
    <property type="entry name" value="Inositol polyphosphate kinase"/>
    <property type="match status" value="1"/>
</dbReference>
<proteinExistence type="inferred from homology"/>
<dbReference type="EMBL" id="JBICCN010000026">
    <property type="protein sequence ID" value="KAL3102150.1"/>
    <property type="molecule type" value="Genomic_DNA"/>
</dbReference>
<dbReference type="Pfam" id="PF03770">
    <property type="entry name" value="IPK"/>
    <property type="match status" value="1"/>
</dbReference>
<evidence type="ECO:0000256" key="1">
    <source>
        <dbReference type="ARBA" id="ARBA00007374"/>
    </source>
</evidence>
<reference evidence="6 7" key="1">
    <citation type="submission" date="2024-10" db="EMBL/GenBank/DDBJ databases">
        <authorList>
            <person name="Kim D."/>
        </authorList>
    </citation>
    <scope>NUCLEOTIDE SEQUENCE [LARGE SCALE GENOMIC DNA]</scope>
    <source>
        <strain evidence="6">Taebaek</strain>
    </source>
</reference>
<dbReference type="PANTHER" id="PTHR12400:SF26">
    <property type="entry name" value="KINASE"/>
    <property type="match status" value="1"/>
</dbReference>
<gene>
    <name evidence="6" type="ORF">niasHS_003559</name>
</gene>
<dbReference type="GO" id="GO:0016301">
    <property type="term" value="F:kinase activity"/>
    <property type="evidence" value="ECO:0007669"/>
    <property type="project" value="UniProtKB-KW"/>
</dbReference>
<comment type="caution">
    <text evidence="6">The sequence shown here is derived from an EMBL/GenBank/DDBJ whole genome shotgun (WGS) entry which is preliminary data.</text>
</comment>
<evidence type="ECO:0000256" key="4">
    <source>
        <dbReference type="RuleBase" id="RU363090"/>
    </source>
</evidence>
<dbReference type="InterPro" id="IPR005522">
    <property type="entry name" value="IPK"/>
</dbReference>
<dbReference type="Proteomes" id="UP001620645">
    <property type="component" value="Unassembled WGS sequence"/>
</dbReference>